<protein>
    <submittedName>
        <fullName evidence="1">Uncharacterized protein</fullName>
    </submittedName>
</protein>
<reference evidence="2" key="1">
    <citation type="journal article" date="2023" name="Front. Plant Sci.">
        <title>Chromosomal-level genome assembly of Melastoma candidum provides insights into trichome evolution.</title>
        <authorList>
            <person name="Zhong Y."/>
            <person name="Wu W."/>
            <person name="Sun C."/>
            <person name="Zou P."/>
            <person name="Liu Y."/>
            <person name="Dai S."/>
            <person name="Zhou R."/>
        </authorList>
    </citation>
    <scope>NUCLEOTIDE SEQUENCE [LARGE SCALE GENOMIC DNA]</scope>
</reference>
<dbReference type="Proteomes" id="UP001057402">
    <property type="component" value="Chromosome 7"/>
</dbReference>
<proteinExistence type="predicted"/>
<name>A0ACB9NXD4_9MYRT</name>
<evidence type="ECO:0000313" key="1">
    <source>
        <dbReference type="EMBL" id="KAI4340987.1"/>
    </source>
</evidence>
<comment type="caution">
    <text evidence="1">The sequence shown here is derived from an EMBL/GenBank/DDBJ whole genome shotgun (WGS) entry which is preliminary data.</text>
</comment>
<evidence type="ECO:0000313" key="2">
    <source>
        <dbReference type="Proteomes" id="UP001057402"/>
    </source>
</evidence>
<accession>A0ACB9NXD4</accession>
<organism evidence="1 2">
    <name type="scientific">Melastoma candidum</name>
    <dbReference type="NCBI Taxonomy" id="119954"/>
    <lineage>
        <taxon>Eukaryota</taxon>
        <taxon>Viridiplantae</taxon>
        <taxon>Streptophyta</taxon>
        <taxon>Embryophyta</taxon>
        <taxon>Tracheophyta</taxon>
        <taxon>Spermatophyta</taxon>
        <taxon>Magnoliopsida</taxon>
        <taxon>eudicotyledons</taxon>
        <taxon>Gunneridae</taxon>
        <taxon>Pentapetalae</taxon>
        <taxon>rosids</taxon>
        <taxon>malvids</taxon>
        <taxon>Myrtales</taxon>
        <taxon>Melastomataceae</taxon>
        <taxon>Melastomatoideae</taxon>
        <taxon>Melastomateae</taxon>
        <taxon>Melastoma</taxon>
    </lineage>
</organism>
<gene>
    <name evidence="1" type="ORF">MLD38_025770</name>
</gene>
<dbReference type="EMBL" id="CM042886">
    <property type="protein sequence ID" value="KAI4340987.1"/>
    <property type="molecule type" value="Genomic_DNA"/>
</dbReference>
<sequence length="401" mass="44247">MPHSSPYLTANPRERRREEKMVIVGREGGEVGEELESHRERLRRVFDFHLQNIGDTFQMVNQAPGPSFSDRVGWEEVVKMGDRVSRQATVVGMLWVERIPDAKEIEASMTSYFNELQGFLLAYHGTMVGAGPTLLSTMQESVKRVVDSSFRLMNDSVQSCGRSDGKAKELSVFVGTVWEACSSLKKTPATNITAIGRALTQIAVTMKDVLREMKELKPACLDQANETSDGNSTGHEAEVHDEDDNENEGDDIGNDLSPEEMAVAKAAIDVVSEMLLVIKELIRSITGFIKTENSSRDGEFLMSLEKLLKLCREIGLQIDELGACLYPPQEVPAILAASGKMSSATHDLEIELGRIEGTSTDFLDHCGHLRSKLKVLEYTLGCCQVEQQLQNVSLSGPQSGH</sequence>
<keyword evidence="2" id="KW-1185">Reference proteome</keyword>